<protein>
    <recommendedName>
        <fullName evidence="4">Capsule assembly Wzi family protein</fullName>
    </recommendedName>
</protein>
<gene>
    <name evidence="2" type="ORF">BLX24_05125</name>
</gene>
<organism evidence="2 3">
    <name type="scientific">Arsenicibacter rosenii</name>
    <dbReference type="NCBI Taxonomy" id="1750698"/>
    <lineage>
        <taxon>Bacteria</taxon>
        <taxon>Pseudomonadati</taxon>
        <taxon>Bacteroidota</taxon>
        <taxon>Cytophagia</taxon>
        <taxon>Cytophagales</taxon>
        <taxon>Spirosomataceae</taxon>
        <taxon>Arsenicibacter</taxon>
    </lineage>
</organism>
<evidence type="ECO:0000313" key="3">
    <source>
        <dbReference type="Proteomes" id="UP000181790"/>
    </source>
</evidence>
<dbReference type="OrthoDB" id="9808260at2"/>
<dbReference type="Proteomes" id="UP000181790">
    <property type="component" value="Unassembled WGS sequence"/>
</dbReference>
<name>A0A1S2VN80_9BACT</name>
<dbReference type="InterPro" id="IPR038636">
    <property type="entry name" value="Wzi_sf"/>
</dbReference>
<evidence type="ECO:0000313" key="2">
    <source>
        <dbReference type="EMBL" id="OIN60219.1"/>
    </source>
</evidence>
<dbReference type="AlphaFoldDB" id="A0A1S2VN80"/>
<dbReference type="RefSeq" id="WP_071502015.1">
    <property type="nucleotide sequence ID" value="NZ_MORL01000002.1"/>
</dbReference>
<accession>A0A1S2VN80</accession>
<keyword evidence="1" id="KW-0732">Signal</keyword>
<reference evidence="2 3" key="1">
    <citation type="submission" date="2016-10" db="EMBL/GenBank/DDBJ databases">
        <title>Arsenicibacter rosenii gen. nov., sp. nov., an efficient arsenic-methylating bacterium isolated from an arsenic-contaminated paddy soil.</title>
        <authorList>
            <person name="Huang K."/>
        </authorList>
    </citation>
    <scope>NUCLEOTIDE SEQUENCE [LARGE SCALE GENOMIC DNA]</scope>
    <source>
        <strain evidence="2 3">SM-1</strain>
    </source>
</reference>
<feature type="chain" id="PRO_5010309884" description="Capsule assembly Wzi family protein" evidence="1">
    <location>
        <begin position="22"/>
        <end position="580"/>
    </location>
</feature>
<proteinExistence type="predicted"/>
<feature type="signal peptide" evidence="1">
    <location>
        <begin position="1"/>
        <end position="21"/>
    </location>
</feature>
<dbReference type="EMBL" id="MORL01000002">
    <property type="protein sequence ID" value="OIN60219.1"/>
    <property type="molecule type" value="Genomic_DNA"/>
</dbReference>
<evidence type="ECO:0008006" key="4">
    <source>
        <dbReference type="Google" id="ProtNLM"/>
    </source>
</evidence>
<evidence type="ECO:0000256" key="1">
    <source>
        <dbReference type="SAM" id="SignalP"/>
    </source>
</evidence>
<comment type="caution">
    <text evidence="2">The sequence shown here is derived from an EMBL/GenBank/DDBJ whole genome shotgun (WGS) entry which is preliminary data.</text>
</comment>
<keyword evidence="3" id="KW-1185">Reference proteome</keyword>
<sequence>MKKPLPVLAGCLIGFCSSALAQSPYIPLNTDYYHLIDRMEIRQGRWSEGFHSSFKAYNRQSVIQLTDSVLTNQDYPLSATDRFNLGYLRDDSWEWIKPIADSVKVDPLARHSIVAGTQQGDSEKPLFGIFYKKKSDFYSLQTPELDLHVSPVIYLDYTREAGNNNLLYTNTRGLEVRGTIMKKLGFYTYFADNQAYYPKYIQEYGQVYARQETDAGFAPGEGLAKLYRNRGADFLAARGHFTFNVLKAINVQFGHDRNFIGNGYRSLFLSDNAAPYLFLKLTTRFGKRFQYTNLFTELQNVQASIPANELVPQKYMAMHHLSVNLTKNINLGVFEAVVYSRDRLELGYLNPVILYRFVESYRGSADNTLAGIDLKVNFLKHFMAYGQILLDEFRISDLRAGNGSWTNKYATQAGLKYIDAFGIQNLDLQGEFNMARPYTYSHFGGQTNYVHYNQPLAHPLGANFFEWLGIARFQHQRLTVSGLFSVMQYGDDPPGRNYGRDILKNYDTRFRSEGNFIGQGRQTIISYAEGRASYMFKHNLFLDARYTYRLRSSQFRSSEYASNLLTFGARWNFAYRNLVY</sequence>
<dbReference type="Gene3D" id="2.40.160.130">
    <property type="entry name" value="Capsule assembly protein Wzi"/>
    <property type="match status" value="1"/>
</dbReference>